<comment type="caution">
    <text evidence="7">The sequence shown here is derived from an EMBL/GenBank/DDBJ whole genome shotgun (WGS) entry which is preliminary data.</text>
</comment>
<evidence type="ECO:0000256" key="1">
    <source>
        <dbReference type="ARBA" id="ARBA00009437"/>
    </source>
</evidence>
<dbReference type="SUPFAM" id="SSF46785">
    <property type="entry name" value="Winged helix' DNA-binding domain"/>
    <property type="match status" value="1"/>
</dbReference>
<evidence type="ECO:0000313" key="7">
    <source>
        <dbReference type="EMBL" id="GMU04781.1"/>
    </source>
</evidence>
<organism evidence="7 8">
    <name type="scientific">Corallococcus caeni</name>
    <dbReference type="NCBI Taxonomy" id="3082388"/>
    <lineage>
        <taxon>Bacteria</taxon>
        <taxon>Pseudomonadati</taxon>
        <taxon>Myxococcota</taxon>
        <taxon>Myxococcia</taxon>
        <taxon>Myxococcales</taxon>
        <taxon>Cystobacterineae</taxon>
        <taxon>Myxococcaceae</taxon>
        <taxon>Corallococcus</taxon>
    </lineage>
</organism>
<dbReference type="Proteomes" id="UP001342631">
    <property type="component" value="Unassembled WGS sequence"/>
</dbReference>
<keyword evidence="2" id="KW-0805">Transcription regulation</keyword>
<evidence type="ECO:0000313" key="8">
    <source>
        <dbReference type="Proteomes" id="UP001342631"/>
    </source>
</evidence>
<dbReference type="PRINTS" id="PR00039">
    <property type="entry name" value="HTHLYSR"/>
</dbReference>
<feature type="domain" description="HTH lysR-type" evidence="6">
    <location>
        <begin position="7"/>
        <end position="64"/>
    </location>
</feature>
<dbReference type="PANTHER" id="PTHR30293:SF2">
    <property type="entry name" value="TRANSCRIPTIONAL ACTIVATOR PROTEIN NHAR"/>
    <property type="match status" value="1"/>
</dbReference>
<evidence type="ECO:0000256" key="3">
    <source>
        <dbReference type="ARBA" id="ARBA00023125"/>
    </source>
</evidence>
<dbReference type="InterPro" id="IPR036390">
    <property type="entry name" value="WH_DNA-bd_sf"/>
</dbReference>
<accession>A0ABQ6QL82</accession>
<name>A0ABQ6QL82_9BACT</name>
<evidence type="ECO:0000259" key="6">
    <source>
        <dbReference type="PROSITE" id="PS50931"/>
    </source>
</evidence>
<dbReference type="NCBIfam" id="NF008284">
    <property type="entry name" value="PRK11062.1"/>
    <property type="match status" value="1"/>
</dbReference>
<dbReference type="InterPro" id="IPR036388">
    <property type="entry name" value="WH-like_DNA-bd_sf"/>
</dbReference>
<keyword evidence="8" id="KW-1185">Reference proteome</keyword>
<keyword evidence="5" id="KW-0804">Transcription</keyword>
<dbReference type="EMBL" id="BTTX01000001">
    <property type="protein sequence ID" value="GMU04781.1"/>
    <property type="molecule type" value="Genomic_DNA"/>
</dbReference>
<proteinExistence type="inferred from homology"/>
<dbReference type="Pfam" id="PF00126">
    <property type="entry name" value="HTH_1"/>
    <property type="match status" value="1"/>
</dbReference>
<evidence type="ECO:0000256" key="5">
    <source>
        <dbReference type="ARBA" id="ARBA00023163"/>
    </source>
</evidence>
<dbReference type="PROSITE" id="PS50931">
    <property type="entry name" value="HTH_LYSR"/>
    <property type="match status" value="1"/>
</dbReference>
<comment type="similarity">
    <text evidence="1">Belongs to the LysR transcriptional regulatory family.</text>
</comment>
<dbReference type="SUPFAM" id="SSF53850">
    <property type="entry name" value="Periplasmic binding protein-like II"/>
    <property type="match status" value="1"/>
</dbReference>
<dbReference type="Pfam" id="PF03466">
    <property type="entry name" value="LysR_substrate"/>
    <property type="match status" value="1"/>
</dbReference>
<dbReference type="InterPro" id="IPR000847">
    <property type="entry name" value="LysR_HTH_N"/>
</dbReference>
<dbReference type="Gene3D" id="1.10.10.10">
    <property type="entry name" value="Winged helix-like DNA-binding domain superfamily/Winged helix DNA-binding domain"/>
    <property type="match status" value="1"/>
</dbReference>
<gene>
    <name evidence="7" type="primary">nhaR_1</name>
    <name evidence="7" type="ORF">ASNO1_10330</name>
</gene>
<evidence type="ECO:0000256" key="2">
    <source>
        <dbReference type="ARBA" id="ARBA00023015"/>
    </source>
</evidence>
<reference evidence="7 8" key="1">
    <citation type="journal article" date="2024" name="Arch. Microbiol.">
        <title>Corallococcus caeni sp. nov., a novel myxobacterium isolated from activated sludge.</title>
        <authorList>
            <person name="Tomita S."/>
            <person name="Nakai R."/>
            <person name="Kuroda K."/>
            <person name="Kurashita H."/>
            <person name="Hatamoto M."/>
            <person name="Yamaguchi T."/>
            <person name="Narihiro T."/>
        </authorList>
    </citation>
    <scope>NUCLEOTIDE SEQUENCE [LARGE SCALE GENOMIC DNA]</scope>
    <source>
        <strain evidence="7 8">NO1</strain>
    </source>
</reference>
<dbReference type="InterPro" id="IPR005119">
    <property type="entry name" value="LysR_subst-bd"/>
</dbReference>
<dbReference type="RefSeq" id="WP_338274947.1">
    <property type="nucleotide sequence ID" value="NZ_BTTX01000001.1"/>
</dbReference>
<keyword evidence="3" id="KW-0238">DNA-binding</keyword>
<dbReference type="Gene3D" id="3.40.190.290">
    <property type="match status" value="1"/>
</dbReference>
<evidence type="ECO:0000256" key="4">
    <source>
        <dbReference type="ARBA" id="ARBA00023159"/>
    </source>
</evidence>
<dbReference type="PANTHER" id="PTHR30293">
    <property type="entry name" value="TRANSCRIPTIONAL REGULATORY PROTEIN NAC-RELATED"/>
    <property type="match status" value="1"/>
</dbReference>
<protein>
    <submittedName>
        <fullName evidence="7">Transcriptional activator NhaR</fullName>
    </submittedName>
</protein>
<keyword evidence="4" id="KW-0010">Activator</keyword>
<sequence length="304" mass="33809">MAAMDWLNYHHLLYFWTVVREGGVVAAGRKLRLSQPTVTGQVRALEQALGEKLFERAGRKLVLTEVGRYVYRYADEIFTLGNELQNGLKGLPTARPRKLLVGVSEVMPKLIAHRLLEPAMRMSDEVQLICTEDRTEKLLSDLSQHALDLVLSDSPVPPASGIRAYNHLLGECGTTLFATARLATSLRRGFPKSLDGAPFLLLAEVAPSRRSLMQWLEAQGVRPRVRGEFQDSALMKAFGQAGEGVFPGPSVIEAEIRSQYDVEVVGRVDAVREHFYALTVERRLRHPAAVAISDAARTHLFRQA</sequence>